<protein>
    <submittedName>
        <fullName evidence="8">S8 family serine peptidase</fullName>
    </submittedName>
</protein>
<reference evidence="8 9" key="1">
    <citation type="submission" date="2020-02" db="EMBL/GenBank/DDBJ databases">
        <title>Nitrogenibacter mangrovi gen. nov., sp. nov. isolated from mangrove sediment, a denitrifying betaproteobacterium.</title>
        <authorList>
            <person name="Liao H."/>
            <person name="Tian Y."/>
        </authorList>
    </citation>
    <scope>NUCLEOTIDE SEQUENCE [LARGE SCALE GENOMIC DNA]</scope>
    <source>
        <strain evidence="8 9">M9-3-2</strain>
    </source>
</reference>
<feature type="chain" id="PRO_5025508313" evidence="6">
    <location>
        <begin position="24"/>
        <end position="441"/>
    </location>
</feature>
<comment type="similarity">
    <text evidence="1 5">Belongs to the peptidase S8 family.</text>
</comment>
<dbReference type="InterPro" id="IPR000209">
    <property type="entry name" value="Peptidase_S8/S53_dom"/>
</dbReference>
<dbReference type="InterPro" id="IPR023827">
    <property type="entry name" value="Peptidase_S8_Asp-AS"/>
</dbReference>
<feature type="domain" description="Peptidase S8/S53" evidence="7">
    <location>
        <begin position="167"/>
        <end position="380"/>
    </location>
</feature>
<feature type="signal peptide" evidence="6">
    <location>
        <begin position="1"/>
        <end position="23"/>
    </location>
</feature>
<dbReference type="PANTHER" id="PTHR43806:SF11">
    <property type="entry name" value="CEREVISIN-RELATED"/>
    <property type="match status" value="1"/>
</dbReference>
<dbReference type="GO" id="GO:0004252">
    <property type="term" value="F:serine-type endopeptidase activity"/>
    <property type="evidence" value="ECO:0007669"/>
    <property type="project" value="InterPro"/>
</dbReference>
<keyword evidence="6" id="KW-0732">Signal</keyword>
<dbReference type="AlphaFoldDB" id="A0A6C1B4G9"/>
<evidence type="ECO:0000313" key="9">
    <source>
        <dbReference type="Proteomes" id="UP000501991"/>
    </source>
</evidence>
<evidence type="ECO:0000256" key="4">
    <source>
        <dbReference type="ARBA" id="ARBA00022825"/>
    </source>
</evidence>
<dbReference type="GO" id="GO:0006508">
    <property type="term" value="P:proteolysis"/>
    <property type="evidence" value="ECO:0007669"/>
    <property type="project" value="UniProtKB-KW"/>
</dbReference>
<evidence type="ECO:0000259" key="7">
    <source>
        <dbReference type="Pfam" id="PF00082"/>
    </source>
</evidence>
<dbReference type="Gene3D" id="3.40.50.200">
    <property type="entry name" value="Peptidase S8/S53 domain"/>
    <property type="match status" value="1"/>
</dbReference>
<accession>A0A6C1B4G9</accession>
<dbReference type="PROSITE" id="PS00136">
    <property type="entry name" value="SUBTILASE_ASP"/>
    <property type="match status" value="1"/>
</dbReference>
<keyword evidence="9" id="KW-1185">Reference proteome</keyword>
<evidence type="ECO:0000256" key="2">
    <source>
        <dbReference type="ARBA" id="ARBA00022670"/>
    </source>
</evidence>
<dbReference type="InterPro" id="IPR022398">
    <property type="entry name" value="Peptidase_S8_His-AS"/>
</dbReference>
<dbReference type="KEGG" id="azq:G3580_08440"/>
<dbReference type="SUPFAM" id="SSF52743">
    <property type="entry name" value="Subtilisin-like"/>
    <property type="match status" value="1"/>
</dbReference>
<dbReference type="InterPro" id="IPR050131">
    <property type="entry name" value="Peptidase_S8_subtilisin-like"/>
</dbReference>
<dbReference type="InterPro" id="IPR036852">
    <property type="entry name" value="Peptidase_S8/S53_dom_sf"/>
</dbReference>
<dbReference type="PROSITE" id="PS00137">
    <property type="entry name" value="SUBTILASE_HIS"/>
    <property type="match status" value="1"/>
</dbReference>
<dbReference type="Pfam" id="PF00082">
    <property type="entry name" value="Peptidase_S8"/>
    <property type="match status" value="1"/>
</dbReference>
<keyword evidence="4" id="KW-0720">Serine protease</keyword>
<name>A0A6C1B4G9_9RHOO</name>
<evidence type="ECO:0000256" key="1">
    <source>
        <dbReference type="ARBA" id="ARBA00011073"/>
    </source>
</evidence>
<evidence type="ECO:0000256" key="5">
    <source>
        <dbReference type="PROSITE-ProRule" id="PRU01240"/>
    </source>
</evidence>
<dbReference type="Proteomes" id="UP000501991">
    <property type="component" value="Chromosome"/>
</dbReference>
<dbReference type="EMBL" id="CP048836">
    <property type="protein sequence ID" value="QID17668.1"/>
    <property type="molecule type" value="Genomic_DNA"/>
</dbReference>
<sequence>MTARIVAQLMFCLLVAASVPVFAGDTDPAEMPKFETQEEYINWMYEHAPNVDSFTIKLKPGKEPRPRAGLSQKLLDELSVLTGVKLRFWVLGGADDWQRIRMDHYMTQKDAEAIAEKLATHPDIESAGVDGRLYPMSDARAAEQWSFQAGPGAANIAKAWNIATGSSDVVVAVIDTGIASHEDIDPSRVLPGYDMITRSEVAADGDGRDNDPSDQGDWVTVFESASAGVLFGCKVTNSSWHGTHVTGIIGATADNAIGIHGVDSAAKLMPMRALGECGGEVPDAADAITWPSGRDVFGAGKSSTKASVLNMSVSGRGACPPALKAAIQQAVLDGITVVAAAGNKSVNADFYPANCPGVITVVANDSLGKRATYSNFGGDVTVSSLLQKSDNPLIGESTLSHVRPAPVERTLLPNRWYGYGGAGQWSIPLPGPDNAGRGPRG</sequence>
<evidence type="ECO:0000256" key="3">
    <source>
        <dbReference type="ARBA" id="ARBA00022801"/>
    </source>
</evidence>
<evidence type="ECO:0000256" key="6">
    <source>
        <dbReference type="SAM" id="SignalP"/>
    </source>
</evidence>
<dbReference type="PANTHER" id="PTHR43806">
    <property type="entry name" value="PEPTIDASE S8"/>
    <property type="match status" value="1"/>
</dbReference>
<dbReference type="RefSeq" id="WP_173764832.1">
    <property type="nucleotide sequence ID" value="NZ_CP048836.1"/>
</dbReference>
<proteinExistence type="inferred from homology"/>
<gene>
    <name evidence="8" type="ORF">G3580_08440</name>
</gene>
<comment type="caution">
    <text evidence="5">Lacks conserved residue(s) required for the propagation of feature annotation.</text>
</comment>
<organism evidence="8 9">
    <name type="scientific">Nitrogeniibacter mangrovi</name>
    <dbReference type="NCBI Taxonomy" id="2016596"/>
    <lineage>
        <taxon>Bacteria</taxon>
        <taxon>Pseudomonadati</taxon>
        <taxon>Pseudomonadota</taxon>
        <taxon>Betaproteobacteria</taxon>
        <taxon>Rhodocyclales</taxon>
        <taxon>Zoogloeaceae</taxon>
        <taxon>Nitrogeniibacter</taxon>
    </lineage>
</organism>
<dbReference type="PROSITE" id="PS51892">
    <property type="entry name" value="SUBTILASE"/>
    <property type="match status" value="1"/>
</dbReference>
<evidence type="ECO:0000313" key="8">
    <source>
        <dbReference type="EMBL" id="QID17668.1"/>
    </source>
</evidence>
<keyword evidence="3" id="KW-0378">Hydrolase</keyword>
<keyword evidence="2" id="KW-0645">Protease</keyword>